<evidence type="ECO:0000256" key="14">
    <source>
        <dbReference type="ARBA" id="ARBA00022833"/>
    </source>
</evidence>
<evidence type="ECO:0000256" key="2">
    <source>
        <dbReference type="ARBA" id="ARBA00001947"/>
    </source>
</evidence>
<proteinExistence type="inferred from homology"/>
<evidence type="ECO:0000256" key="16">
    <source>
        <dbReference type="ARBA" id="ARBA00023285"/>
    </source>
</evidence>
<dbReference type="AlphaFoldDB" id="A0A926I0C7"/>
<comment type="cofactor">
    <cofactor evidence="2">
        <name>Zn(2+)</name>
        <dbReference type="ChEBI" id="CHEBI:29105"/>
    </cofactor>
</comment>
<keyword evidence="14" id="KW-0862">Zinc</keyword>
<evidence type="ECO:0000256" key="19">
    <source>
        <dbReference type="PROSITE-ProRule" id="PRU00333"/>
    </source>
</evidence>
<evidence type="ECO:0000256" key="4">
    <source>
        <dbReference type="ARBA" id="ARBA00005178"/>
    </source>
</evidence>
<dbReference type="Gene3D" id="3.20.20.20">
    <property type="entry name" value="Dihydropteroate synthase-like"/>
    <property type="match status" value="1"/>
</dbReference>
<dbReference type="Pfam" id="PF02574">
    <property type="entry name" value="S-methyl_trans"/>
    <property type="match status" value="1"/>
</dbReference>
<evidence type="ECO:0000256" key="7">
    <source>
        <dbReference type="ARBA" id="ARBA00013998"/>
    </source>
</evidence>
<evidence type="ECO:0000259" key="21">
    <source>
        <dbReference type="PROSITE" id="PS50972"/>
    </source>
</evidence>
<accession>A0A926I0C7</accession>
<keyword evidence="16" id="KW-0170">Cobalt</keyword>
<feature type="domain" description="Hcy-binding" evidence="20">
    <location>
        <begin position="1"/>
        <end position="265"/>
    </location>
</feature>
<dbReference type="GO" id="GO:0046653">
    <property type="term" value="P:tetrahydrofolate metabolic process"/>
    <property type="evidence" value="ECO:0007669"/>
    <property type="project" value="TreeGrafter"/>
</dbReference>
<name>A0A926I0C7_9FIRM</name>
<dbReference type="InterPro" id="IPR011005">
    <property type="entry name" value="Dihydropteroate_synth-like_sf"/>
</dbReference>
<keyword evidence="9" id="KW-0028">Amino-acid biosynthesis</keyword>
<dbReference type="EC" id="2.1.1.13" evidence="6"/>
<dbReference type="PANTHER" id="PTHR45833:SF1">
    <property type="entry name" value="METHIONINE SYNTHASE"/>
    <property type="match status" value="1"/>
</dbReference>
<evidence type="ECO:0000256" key="13">
    <source>
        <dbReference type="ARBA" id="ARBA00022723"/>
    </source>
</evidence>
<dbReference type="SUPFAM" id="SSF51717">
    <property type="entry name" value="Dihydropteroate synthetase-like"/>
    <property type="match status" value="1"/>
</dbReference>
<comment type="pathway">
    <text evidence="4">Amino-acid biosynthesis; L-methionine biosynthesis via de novo pathway; L-methionine from L-homocysteine (MetH route): step 1/1.</text>
</comment>
<evidence type="ECO:0000256" key="3">
    <source>
        <dbReference type="ARBA" id="ARBA00001956"/>
    </source>
</evidence>
<reference evidence="22" key="1">
    <citation type="submission" date="2020-08" db="EMBL/GenBank/DDBJ databases">
        <title>Genome public.</title>
        <authorList>
            <person name="Liu C."/>
            <person name="Sun Q."/>
        </authorList>
    </citation>
    <scope>NUCLEOTIDE SEQUENCE</scope>
    <source>
        <strain evidence="22">NSJ-32</strain>
    </source>
</reference>
<dbReference type="InterPro" id="IPR003726">
    <property type="entry name" value="HCY_dom"/>
</dbReference>
<dbReference type="GO" id="GO:0032259">
    <property type="term" value="P:methylation"/>
    <property type="evidence" value="ECO:0007669"/>
    <property type="project" value="UniProtKB-KW"/>
</dbReference>
<dbReference type="GO" id="GO:0031419">
    <property type="term" value="F:cobalamin binding"/>
    <property type="evidence" value="ECO:0007669"/>
    <property type="project" value="UniProtKB-KW"/>
</dbReference>
<keyword evidence="13" id="KW-0479">Metal-binding</keyword>
<gene>
    <name evidence="22" type="ORF">H8730_05775</name>
</gene>
<dbReference type="Pfam" id="PF00809">
    <property type="entry name" value="Pterin_bind"/>
    <property type="match status" value="1"/>
</dbReference>
<evidence type="ECO:0000256" key="10">
    <source>
        <dbReference type="ARBA" id="ARBA00022628"/>
    </source>
</evidence>
<dbReference type="GO" id="GO:0005829">
    <property type="term" value="C:cytosol"/>
    <property type="evidence" value="ECO:0007669"/>
    <property type="project" value="TreeGrafter"/>
</dbReference>
<dbReference type="SUPFAM" id="SSF82282">
    <property type="entry name" value="Homocysteine S-methyltransferase"/>
    <property type="match status" value="1"/>
</dbReference>
<sequence>MKSIRQQLRSELLFLDGAMDIRLMEMGMAPFAHPEMMNLVHPEWVYNVHREYLEAGADILRTNTFGVNGWKCSDVKYQQIIREGIQIARRAAAHASTEEKPRYVAFDIGPSGAKPMEEAIPSFAEMVQIAEEEGANVIFLDSFQELYEMKAAVLAAKENTSLPIFVTMAQSLERDPACFAALMEGLRVDALGLQGGTNPNDILPLVRELAGRCSIPIIATPNRRLHSPAEEFALDMRELMEAGAHLGGGSGGTTPAHIRCMAKRCDSLHPAVIQQEEITVASSYAIAQRIGGGDSGSLMVGERINPTGKRRLQQALQDHDWSYVQREAMAQGESGAQLLDVNVGMPGIDERQTMQEAVLAIQQVVALPLLLDSARPDVLEGAMRVYNGKPVVNSVNGRQRTMDAVFPLVAKYGGVVVALPLDEGGIPETPEGRLAVARKMIREAAAYGIEKKDIIVDPMVLAVSSIARGAVTALESLRLIKMTLQVPTILGISNVSYGLPGRANLNAAFYTMALQAGVDMAILDPGCEPVRGARDAYQTLCGLDENGLRYIGRYKRSQQRRDRETEARKKQILL</sequence>
<evidence type="ECO:0000256" key="12">
    <source>
        <dbReference type="ARBA" id="ARBA00022691"/>
    </source>
</evidence>
<comment type="caution">
    <text evidence="22">The sequence shown here is derived from an EMBL/GenBank/DDBJ whole genome shotgun (WGS) entry which is preliminary data.</text>
</comment>
<keyword evidence="12" id="KW-0949">S-adenosyl-L-methionine</keyword>
<evidence type="ECO:0000256" key="1">
    <source>
        <dbReference type="ARBA" id="ARBA00001700"/>
    </source>
</evidence>
<comment type="similarity">
    <text evidence="5">Belongs to the vitamin-B12 dependent methionine synthase family.</text>
</comment>
<dbReference type="PROSITE" id="PS50970">
    <property type="entry name" value="HCY"/>
    <property type="match status" value="1"/>
</dbReference>
<evidence type="ECO:0000256" key="5">
    <source>
        <dbReference type="ARBA" id="ARBA00010398"/>
    </source>
</evidence>
<evidence type="ECO:0000313" key="22">
    <source>
        <dbReference type="EMBL" id="MBC8543049.1"/>
    </source>
</evidence>
<comment type="function">
    <text evidence="17">Catalyzes the transfer of a methyl group from methyl-cobalamin to homocysteine, yielding enzyme-bound cob(I)alamin and methionine. Subsequently, remethylates the cofactor using methyltetrahydrofolate.</text>
</comment>
<dbReference type="InterPro" id="IPR050554">
    <property type="entry name" value="Met_Synthase/Corrinoid"/>
</dbReference>
<keyword evidence="23" id="KW-1185">Reference proteome</keyword>
<comment type="catalytic activity">
    <reaction evidence="1">
        <text>(6S)-5-methyl-5,6,7,8-tetrahydrofolate + L-homocysteine = (6S)-5,6,7,8-tetrahydrofolate + L-methionine</text>
        <dbReference type="Rhea" id="RHEA:11172"/>
        <dbReference type="ChEBI" id="CHEBI:18608"/>
        <dbReference type="ChEBI" id="CHEBI:57453"/>
        <dbReference type="ChEBI" id="CHEBI:57844"/>
        <dbReference type="ChEBI" id="CHEBI:58199"/>
        <dbReference type="EC" id="2.1.1.13"/>
    </reaction>
</comment>
<dbReference type="InterPro" id="IPR036589">
    <property type="entry name" value="HCY_dom_sf"/>
</dbReference>
<evidence type="ECO:0000256" key="11">
    <source>
        <dbReference type="ARBA" id="ARBA00022679"/>
    </source>
</evidence>
<evidence type="ECO:0000256" key="6">
    <source>
        <dbReference type="ARBA" id="ARBA00012032"/>
    </source>
</evidence>
<evidence type="ECO:0000313" key="23">
    <source>
        <dbReference type="Proteomes" id="UP000657006"/>
    </source>
</evidence>
<organism evidence="22 23">
    <name type="scientific">Bianquea renquensis</name>
    <dbReference type="NCBI Taxonomy" id="2763661"/>
    <lineage>
        <taxon>Bacteria</taxon>
        <taxon>Bacillati</taxon>
        <taxon>Bacillota</taxon>
        <taxon>Clostridia</taxon>
        <taxon>Eubacteriales</taxon>
        <taxon>Bianqueaceae</taxon>
        <taxon>Bianquea</taxon>
    </lineage>
</organism>
<keyword evidence="10" id="KW-0846">Cobalamin</keyword>
<dbReference type="RefSeq" id="WP_177716753.1">
    <property type="nucleotide sequence ID" value="NZ_JACRSQ010000006.1"/>
</dbReference>
<comment type="caution">
    <text evidence="19">Lacks conserved residue(s) required for the propagation of feature annotation.</text>
</comment>
<evidence type="ECO:0000256" key="17">
    <source>
        <dbReference type="ARBA" id="ARBA00025552"/>
    </source>
</evidence>
<evidence type="ECO:0000256" key="8">
    <source>
        <dbReference type="ARBA" id="ARBA00022603"/>
    </source>
</evidence>
<dbReference type="GO" id="GO:0050667">
    <property type="term" value="P:homocysteine metabolic process"/>
    <property type="evidence" value="ECO:0007669"/>
    <property type="project" value="TreeGrafter"/>
</dbReference>
<dbReference type="Proteomes" id="UP000657006">
    <property type="component" value="Unassembled WGS sequence"/>
</dbReference>
<evidence type="ECO:0000256" key="15">
    <source>
        <dbReference type="ARBA" id="ARBA00023167"/>
    </source>
</evidence>
<keyword evidence="15" id="KW-0486">Methionine biosynthesis</keyword>
<dbReference type="PANTHER" id="PTHR45833">
    <property type="entry name" value="METHIONINE SYNTHASE"/>
    <property type="match status" value="1"/>
</dbReference>
<evidence type="ECO:0000259" key="20">
    <source>
        <dbReference type="PROSITE" id="PS50970"/>
    </source>
</evidence>
<dbReference type="EMBL" id="JACRSQ010000006">
    <property type="protein sequence ID" value="MBC8543049.1"/>
    <property type="molecule type" value="Genomic_DNA"/>
</dbReference>
<dbReference type="PROSITE" id="PS50972">
    <property type="entry name" value="PTERIN_BINDING"/>
    <property type="match status" value="1"/>
</dbReference>
<dbReference type="GO" id="GO:0008705">
    <property type="term" value="F:methionine synthase activity"/>
    <property type="evidence" value="ECO:0007669"/>
    <property type="project" value="UniProtKB-EC"/>
</dbReference>
<evidence type="ECO:0000256" key="18">
    <source>
        <dbReference type="ARBA" id="ARBA00031040"/>
    </source>
</evidence>
<comment type="cofactor">
    <cofactor evidence="3">
        <name>methylcob(III)alamin</name>
        <dbReference type="ChEBI" id="CHEBI:28115"/>
    </cofactor>
</comment>
<dbReference type="InterPro" id="IPR000489">
    <property type="entry name" value="Pterin-binding_dom"/>
</dbReference>
<dbReference type="Gene3D" id="3.20.20.330">
    <property type="entry name" value="Homocysteine-binding-like domain"/>
    <property type="match status" value="1"/>
</dbReference>
<keyword evidence="8" id="KW-0489">Methyltransferase</keyword>
<dbReference type="GO" id="GO:0046872">
    <property type="term" value="F:metal ion binding"/>
    <property type="evidence" value="ECO:0007669"/>
    <property type="project" value="UniProtKB-KW"/>
</dbReference>
<feature type="domain" description="Pterin-binding" evidence="21">
    <location>
        <begin position="297"/>
        <end position="544"/>
    </location>
</feature>
<protein>
    <recommendedName>
        <fullName evidence="7">Methionine synthase</fullName>
        <ecNumber evidence="6">2.1.1.13</ecNumber>
    </recommendedName>
    <alternativeName>
        <fullName evidence="18">5-methyltetrahydrofolate--homocysteine methyltransferase</fullName>
    </alternativeName>
</protein>
<keyword evidence="11" id="KW-0808">Transferase</keyword>
<evidence type="ECO:0000256" key="9">
    <source>
        <dbReference type="ARBA" id="ARBA00022605"/>
    </source>
</evidence>